<dbReference type="EMBL" id="CM042017">
    <property type="protein sequence ID" value="KAI3690902.1"/>
    <property type="molecule type" value="Genomic_DNA"/>
</dbReference>
<keyword evidence="2" id="KW-1185">Reference proteome</keyword>
<sequence length="238" mass="26460">MVSLMAVSNPVTNNTDGPRDSLKRRKRKKMQKQCSSGIDQVTRNSNNYSSNHNEITSWKSEGRREAYSLKLIQALRQVRLGSGTFSHSAPLRGRVVRETADRVLAMAAKGRTRWSRAILEKKLKHKFMKSNLRQRGVIATALSIKKPRLGSLRLKSKNLPVVQRKTLDLGRLVPGCRKQPFHVVLEEVTDYIEALEMQVKAMAALANIFSVGSSSGPAFGAGAVNLNQLSLSRRPPSN</sequence>
<comment type="caution">
    <text evidence="1">The sequence shown here is derived from an EMBL/GenBank/DDBJ whole genome shotgun (WGS) entry which is preliminary data.</text>
</comment>
<name>A0ACB8YZE9_CICIN</name>
<reference evidence="2" key="1">
    <citation type="journal article" date="2022" name="Mol. Ecol. Resour.">
        <title>The genomes of chicory, endive, great burdock and yacon provide insights into Asteraceae palaeo-polyploidization history and plant inulin production.</title>
        <authorList>
            <person name="Fan W."/>
            <person name="Wang S."/>
            <person name="Wang H."/>
            <person name="Wang A."/>
            <person name="Jiang F."/>
            <person name="Liu H."/>
            <person name="Zhao H."/>
            <person name="Xu D."/>
            <person name="Zhang Y."/>
        </authorList>
    </citation>
    <scope>NUCLEOTIDE SEQUENCE [LARGE SCALE GENOMIC DNA]</scope>
    <source>
        <strain evidence="2">cv. Punajuju</strain>
    </source>
</reference>
<evidence type="ECO:0000313" key="2">
    <source>
        <dbReference type="Proteomes" id="UP001055811"/>
    </source>
</evidence>
<protein>
    <submittedName>
        <fullName evidence="1">Uncharacterized protein</fullName>
    </submittedName>
</protein>
<gene>
    <name evidence="1" type="ORF">L2E82_49114</name>
</gene>
<evidence type="ECO:0000313" key="1">
    <source>
        <dbReference type="EMBL" id="KAI3690902.1"/>
    </source>
</evidence>
<accession>A0ACB8YZE9</accession>
<proteinExistence type="predicted"/>
<dbReference type="Proteomes" id="UP001055811">
    <property type="component" value="Linkage Group LG09"/>
</dbReference>
<reference evidence="1 2" key="2">
    <citation type="journal article" date="2022" name="Mol. Ecol. Resour.">
        <title>The genomes of chicory, endive, great burdock and yacon provide insights into Asteraceae paleo-polyploidization history and plant inulin production.</title>
        <authorList>
            <person name="Fan W."/>
            <person name="Wang S."/>
            <person name="Wang H."/>
            <person name="Wang A."/>
            <person name="Jiang F."/>
            <person name="Liu H."/>
            <person name="Zhao H."/>
            <person name="Xu D."/>
            <person name="Zhang Y."/>
        </authorList>
    </citation>
    <scope>NUCLEOTIDE SEQUENCE [LARGE SCALE GENOMIC DNA]</scope>
    <source>
        <strain evidence="2">cv. Punajuju</strain>
        <tissue evidence="1">Leaves</tissue>
    </source>
</reference>
<organism evidence="1 2">
    <name type="scientific">Cichorium intybus</name>
    <name type="common">Chicory</name>
    <dbReference type="NCBI Taxonomy" id="13427"/>
    <lineage>
        <taxon>Eukaryota</taxon>
        <taxon>Viridiplantae</taxon>
        <taxon>Streptophyta</taxon>
        <taxon>Embryophyta</taxon>
        <taxon>Tracheophyta</taxon>
        <taxon>Spermatophyta</taxon>
        <taxon>Magnoliopsida</taxon>
        <taxon>eudicotyledons</taxon>
        <taxon>Gunneridae</taxon>
        <taxon>Pentapetalae</taxon>
        <taxon>asterids</taxon>
        <taxon>campanulids</taxon>
        <taxon>Asterales</taxon>
        <taxon>Asteraceae</taxon>
        <taxon>Cichorioideae</taxon>
        <taxon>Cichorieae</taxon>
        <taxon>Cichoriinae</taxon>
        <taxon>Cichorium</taxon>
    </lineage>
</organism>